<accession>A0A3E0TQY1</accession>
<dbReference type="InterPro" id="IPR002931">
    <property type="entry name" value="Transglutaminase-like"/>
</dbReference>
<dbReference type="InterPro" id="IPR021878">
    <property type="entry name" value="TgpA_N"/>
</dbReference>
<feature type="transmembrane region" description="Helical" evidence="1">
    <location>
        <begin position="212"/>
        <end position="232"/>
    </location>
</feature>
<dbReference type="SMART" id="SM00460">
    <property type="entry name" value="TGc"/>
    <property type="match status" value="1"/>
</dbReference>
<evidence type="ECO:0000259" key="2">
    <source>
        <dbReference type="SMART" id="SM00460"/>
    </source>
</evidence>
<evidence type="ECO:0000313" key="4">
    <source>
        <dbReference type="Proteomes" id="UP000256478"/>
    </source>
</evidence>
<dbReference type="PANTHER" id="PTHR42736">
    <property type="entry name" value="PROTEIN-GLUTAMINE GAMMA-GLUTAMYLTRANSFERASE"/>
    <property type="match status" value="1"/>
</dbReference>
<dbReference type="Pfam" id="PF11992">
    <property type="entry name" value="TgpA_N"/>
    <property type="match status" value="1"/>
</dbReference>
<dbReference type="Pfam" id="PF01841">
    <property type="entry name" value="Transglut_core"/>
    <property type="match status" value="1"/>
</dbReference>
<sequence length="756" mass="86007">MRLAFRWRTRKLAPITVSSTSNNAYERWRNLVADMIESLRARMPSLVEFKVRDKRVNFSMFDFKKRSGTEHYQLSLLNCWLLLLVQTLTLALFVSELTTWMMALIALSIIWQVARIHAAKQKQRQGKIEATPRLIVALFALTGAGIIIVNGQSLGLLLSMVHLICFAYAIKAFEIRKRSDFYQLILIGLFLHACALIFAQNIWFAAIVMSLVVLNFALLFRVFAASIAVPIAYRETGKLLLLSIPLAAALFVFFPRLSPFWQVPLANTAKTGLGSDVRPGDIAKLALSDELAFRVEFTGDSPSISKMYWRAMTMPFYNGQSWSRTQNNQAPRYLLAEPNFQIAANDTESYSYQIMVEQSNQHWLFALDTALAPSNDARQLADFSLINNQPLTKTKSYQVVSYPNAIREPEMSQVFQRFYTRLPADVSPKLQALGQELAGRYTNKQALINHVLAQYREQEYFYTLTPPLLANNSLDQFYFDTRSGFCEHYASSFAFLMRAAGIPARLVTGYLGGERNERGNYFAIYQYDAHAWTEVWLPELGWVTIDPTSAVSPDRVSDNMADALREQRINLAGAFSWEAFSSAQWLAKIRMQIEAIDYQWNRLVLSYTVEKQSRFLKELLGSGSFWKSTAIIIAVFLSMFVLLWLRGFYQQPRLVKPRWQLQFEALLDKLTARGLKREAHQVPSTLIPAISAQNSEAAILFAKLCTEYDALRYQPFTKDELEAKAKGFIQSCKAFNKHLGKINNRGGALGTVSIVE</sequence>
<dbReference type="Gene3D" id="3.10.620.30">
    <property type="match status" value="1"/>
</dbReference>
<keyword evidence="1" id="KW-0472">Membrane</keyword>
<dbReference type="SUPFAM" id="SSF54001">
    <property type="entry name" value="Cysteine proteinases"/>
    <property type="match status" value="1"/>
</dbReference>
<feature type="transmembrane region" description="Helical" evidence="1">
    <location>
        <begin position="185"/>
        <end position="206"/>
    </location>
</feature>
<comment type="caution">
    <text evidence="3">The sequence shown here is derived from an EMBL/GenBank/DDBJ whole genome shotgun (WGS) entry which is preliminary data.</text>
</comment>
<reference evidence="3 4" key="1">
    <citation type="submission" date="2018-08" db="EMBL/GenBank/DDBJ databases">
        <title>Thalassotalea euphylliae genome.</title>
        <authorList>
            <person name="Summers S."/>
            <person name="Rice S.A."/>
            <person name="Freckelton M.L."/>
            <person name="Nedved B.T."/>
            <person name="Hadfield M.G."/>
        </authorList>
    </citation>
    <scope>NUCLEOTIDE SEQUENCE [LARGE SCALE GENOMIC DNA]</scope>
    <source>
        <strain evidence="3 4">H1</strain>
    </source>
</reference>
<dbReference type="InterPro" id="IPR038765">
    <property type="entry name" value="Papain-like_cys_pep_sf"/>
</dbReference>
<proteinExistence type="predicted"/>
<evidence type="ECO:0000256" key="1">
    <source>
        <dbReference type="SAM" id="Phobius"/>
    </source>
</evidence>
<feature type="transmembrane region" description="Helical" evidence="1">
    <location>
        <begin position="74"/>
        <end position="94"/>
    </location>
</feature>
<protein>
    <submittedName>
        <fullName evidence="3">DUF3488 domain-containing protein</fullName>
    </submittedName>
</protein>
<evidence type="ECO:0000313" key="3">
    <source>
        <dbReference type="EMBL" id="REL26863.1"/>
    </source>
</evidence>
<feature type="transmembrane region" description="Helical" evidence="1">
    <location>
        <begin position="154"/>
        <end position="173"/>
    </location>
</feature>
<dbReference type="Proteomes" id="UP000256478">
    <property type="component" value="Unassembled WGS sequence"/>
</dbReference>
<dbReference type="EMBL" id="QUOU01000001">
    <property type="protein sequence ID" value="REL26863.1"/>
    <property type="molecule type" value="Genomic_DNA"/>
</dbReference>
<keyword evidence="1" id="KW-0812">Transmembrane</keyword>
<organism evidence="3 4">
    <name type="scientific">Thalassotalea euphylliae</name>
    <dbReference type="NCBI Taxonomy" id="1655234"/>
    <lineage>
        <taxon>Bacteria</taxon>
        <taxon>Pseudomonadati</taxon>
        <taxon>Pseudomonadota</taxon>
        <taxon>Gammaproteobacteria</taxon>
        <taxon>Alteromonadales</taxon>
        <taxon>Colwelliaceae</taxon>
        <taxon>Thalassotalea</taxon>
    </lineage>
</organism>
<feature type="domain" description="Transglutaminase-like" evidence="2">
    <location>
        <begin position="478"/>
        <end position="549"/>
    </location>
</feature>
<name>A0A3E0TQY1_9GAMM</name>
<dbReference type="PANTHER" id="PTHR42736:SF1">
    <property type="entry name" value="PROTEIN-GLUTAMINE GAMMA-GLUTAMYLTRANSFERASE"/>
    <property type="match status" value="1"/>
</dbReference>
<feature type="transmembrane region" description="Helical" evidence="1">
    <location>
        <begin position="239"/>
        <end position="257"/>
    </location>
</feature>
<gene>
    <name evidence="3" type="ORF">DXX93_09960</name>
</gene>
<feature type="transmembrane region" description="Helical" evidence="1">
    <location>
        <begin position="130"/>
        <end position="148"/>
    </location>
</feature>
<dbReference type="AlphaFoldDB" id="A0A3E0TQY1"/>
<feature type="transmembrane region" description="Helical" evidence="1">
    <location>
        <begin position="625"/>
        <end position="645"/>
    </location>
</feature>
<feature type="transmembrane region" description="Helical" evidence="1">
    <location>
        <begin position="100"/>
        <end position="118"/>
    </location>
</feature>
<dbReference type="OrthoDB" id="9804872at2"/>
<dbReference type="InterPro" id="IPR052901">
    <property type="entry name" value="Bact_TGase-like"/>
</dbReference>
<keyword evidence="1" id="KW-1133">Transmembrane helix</keyword>